<accession>A0AA49JI49</accession>
<evidence type="ECO:0000313" key="1">
    <source>
        <dbReference type="EMBL" id="WKN39595.1"/>
    </source>
</evidence>
<protein>
    <submittedName>
        <fullName evidence="1">Uncharacterized protein</fullName>
    </submittedName>
</protein>
<dbReference type="EMBL" id="CP120682">
    <property type="protein sequence ID" value="WKN39595.1"/>
    <property type="molecule type" value="Genomic_DNA"/>
</dbReference>
<sequence length="293" mass="33037">MNQRFIYSEKADLYLKGKLSVSERISFEERMQKDPLLQSEIKLQREVYQALGEARKAGLKARLDQIPVDQSPWFSGAPFKTAAIVSALVATSIATYITLKPAEEELAYRVSLSEPSQWQYSENTNTLKAPKPAVNTTVEAREVVPEPDEKTFVASNQAVVKNEAKQTPTIKRPQVVSDFSGDEIALDYSDFEVPQKQALQTNASIDTEIAIEKVDDQAHPFHYQFYNGKLFLHGDFQDAPYNIIALNTENGRKLFLKYAGAYYHLEEQEAISPLISITDSALILELRRLSITN</sequence>
<organism evidence="1">
    <name type="scientific">Roseihalotalea indica</name>
    <dbReference type="NCBI Taxonomy" id="2867963"/>
    <lineage>
        <taxon>Bacteria</taxon>
        <taxon>Pseudomonadati</taxon>
        <taxon>Bacteroidota</taxon>
        <taxon>Cytophagia</taxon>
        <taxon>Cytophagales</taxon>
        <taxon>Catalimonadaceae</taxon>
        <taxon>Roseihalotalea</taxon>
    </lineage>
</organism>
<gene>
    <name evidence="1" type="ORF">K4G66_12920</name>
</gene>
<proteinExistence type="predicted"/>
<name>A0AA49JI49_9BACT</name>
<reference evidence="1" key="2">
    <citation type="journal article" date="2024" name="Antonie Van Leeuwenhoek">
        <title>Roseihalotalea indica gen. nov., sp. nov., a halophilic Bacteroidetes from mesopelagic Southwest Indian Ocean with higher carbohydrate metabolic potential.</title>
        <authorList>
            <person name="Chen B."/>
            <person name="Zhang M."/>
            <person name="Lin D."/>
            <person name="Ye J."/>
            <person name="Tang K."/>
        </authorList>
    </citation>
    <scope>NUCLEOTIDE SEQUENCE</scope>
    <source>
        <strain evidence="1">TK19036</strain>
    </source>
</reference>
<reference evidence="1" key="1">
    <citation type="journal article" date="2023" name="Comput. Struct. Biotechnol. J.">
        <title>Discovery of a novel marine Bacteroidetes with a rich repertoire of carbohydrate-active enzymes.</title>
        <authorList>
            <person name="Chen B."/>
            <person name="Liu G."/>
            <person name="Chen Q."/>
            <person name="Wang H."/>
            <person name="Liu L."/>
            <person name="Tang K."/>
        </authorList>
    </citation>
    <scope>NUCLEOTIDE SEQUENCE</scope>
    <source>
        <strain evidence="1">TK19036</strain>
    </source>
</reference>
<dbReference type="AlphaFoldDB" id="A0AA49JI49"/>